<proteinExistence type="predicted"/>
<dbReference type="InterPro" id="IPR036868">
    <property type="entry name" value="TusA-like_sf"/>
</dbReference>
<protein>
    <submittedName>
        <fullName evidence="3">Selenium metabolism protein YedF</fullName>
    </submittedName>
</protein>
<dbReference type="InterPro" id="IPR019870">
    <property type="entry name" value="Se_metab_YedF"/>
</dbReference>
<dbReference type="InterPro" id="IPR001455">
    <property type="entry name" value="TusA-like"/>
</dbReference>
<dbReference type="AlphaFoldDB" id="A0A1H9QR81"/>
<dbReference type="Pfam" id="PF01206">
    <property type="entry name" value="TusA"/>
    <property type="match status" value="1"/>
</dbReference>
<dbReference type="Proteomes" id="UP000199128">
    <property type="component" value="Unassembled WGS sequence"/>
</dbReference>
<keyword evidence="5" id="KW-1185">Reference proteome</keyword>
<dbReference type="RefSeq" id="WP_078687072.1">
    <property type="nucleotide sequence ID" value="NZ_FNWT01000002.1"/>
</dbReference>
<evidence type="ECO:0000313" key="5">
    <source>
        <dbReference type="Proteomes" id="UP000199135"/>
    </source>
</evidence>
<dbReference type="Proteomes" id="UP000199135">
    <property type="component" value="Unassembled WGS sequence"/>
</dbReference>
<sequence length="204" mass="21255">MEIDARNVTCPKPVVMTLEALAKLPAGESLKVTVNDSVALGNLTRLAQGKGIDLEVQKSGDESVLTFTPGENATASTASAEEEASAYCELPATTAAVIAVDSDAMGRGDAELGHILMKGLIYALAHQESVPKTMLFYNGGASLTCEGSESLEDIKELEARGTEILTCGTCLDFYGLREKLAVGGVTNLYAIAQILSSNPGVSVL</sequence>
<dbReference type="Gene3D" id="3.30.110.40">
    <property type="entry name" value="TusA-like domain"/>
    <property type="match status" value="1"/>
</dbReference>
<dbReference type="NCBIfam" id="TIGR03527">
    <property type="entry name" value="selenium_YedF"/>
    <property type="match status" value="1"/>
</dbReference>
<dbReference type="SUPFAM" id="SSF75169">
    <property type="entry name" value="DsrEFH-like"/>
    <property type="match status" value="1"/>
</dbReference>
<dbReference type="SUPFAM" id="SSF64307">
    <property type="entry name" value="SirA-like"/>
    <property type="match status" value="1"/>
</dbReference>
<dbReference type="EMBL" id="FNWT01000002">
    <property type="protein sequence ID" value="SEH44075.1"/>
    <property type="molecule type" value="Genomic_DNA"/>
</dbReference>
<evidence type="ECO:0000259" key="1">
    <source>
        <dbReference type="Pfam" id="PF01206"/>
    </source>
</evidence>
<dbReference type="InterPro" id="IPR027396">
    <property type="entry name" value="DsrEFH-like"/>
</dbReference>
<dbReference type="EMBL" id="FOGP01000006">
    <property type="protein sequence ID" value="SER62954.1"/>
    <property type="molecule type" value="Genomic_DNA"/>
</dbReference>
<reference evidence="3" key="1">
    <citation type="submission" date="2016-10" db="EMBL/GenBank/DDBJ databases">
        <authorList>
            <person name="de Groot N.N."/>
        </authorList>
    </citation>
    <scope>NUCLEOTIDE SEQUENCE [LARGE SCALE GENOMIC DNA]</scope>
    <source>
        <strain evidence="3">KHGC19</strain>
    </source>
</reference>
<name>A0A1H9QR81_9ACTN</name>
<evidence type="ECO:0000313" key="3">
    <source>
        <dbReference type="EMBL" id="SER62954.1"/>
    </source>
</evidence>
<evidence type="ECO:0000313" key="2">
    <source>
        <dbReference type="EMBL" id="SEH44075.1"/>
    </source>
</evidence>
<feature type="domain" description="UPF0033" evidence="1">
    <location>
        <begin position="1"/>
        <end position="62"/>
    </location>
</feature>
<gene>
    <name evidence="3" type="ORF">SAMN05216446_1498</name>
    <name evidence="2" type="ORF">SAMN05216447_102194</name>
</gene>
<accession>A0A1H9QR81</accession>
<evidence type="ECO:0000313" key="4">
    <source>
        <dbReference type="Proteomes" id="UP000199128"/>
    </source>
</evidence>
<reference evidence="4 5" key="2">
    <citation type="submission" date="2016-10" db="EMBL/GenBank/DDBJ databases">
        <authorList>
            <person name="Varghese N."/>
            <person name="Submissions S."/>
        </authorList>
    </citation>
    <scope>NUCLEOTIDE SEQUENCE [LARGE SCALE GENOMIC DNA]</scope>
    <source>
        <strain evidence="4">KHGC19</strain>
        <strain evidence="2 5">WCP15</strain>
    </source>
</reference>
<organism evidence="3 4">
    <name type="scientific">Parafannyhessea umbonata</name>
    <dbReference type="NCBI Taxonomy" id="604330"/>
    <lineage>
        <taxon>Bacteria</taxon>
        <taxon>Bacillati</taxon>
        <taxon>Actinomycetota</taxon>
        <taxon>Coriobacteriia</taxon>
        <taxon>Coriobacteriales</taxon>
        <taxon>Atopobiaceae</taxon>
        <taxon>Parafannyhessea</taxon>
    </lineage>
</organism>